<keyword evidence="2" id="KW-1185">Reference proteome</keyword>
<evidence type="ECO:0000313" key="1">
    <source>
        <dbReference type="EMBL" id="KZP03269.1"/>
    </source>
</evidence>
<protein>
    <submittedName>
        <fullName evidence="1">Uncharacterized protein</fullName>
    </submittedName>
</protein>
<reference evidence="1 2" key="1">
    <citation type="journal article" date="2016" name="Mol. Biol. Evol.">
        <title>Comparative Genomics of Early-Diverging Mushroom-Forming Fungi Provides Insights into the Origins of Lignocellulose Decay Capabilities.</title>
        <authorList>
            <person name="Nagy L.G."/>
            <person name="Riley R."/>
            <person name="Tritt A."/>
            <person name="Adam C."/>
            <person name="Daum C."/>
            <person name="Floudas D."/>
            <person name="Sun H."/>
            <person name="Yadav J.S."/>
            <person name="Pangilinan J."/>
            <person name="Larsson K.H."/>
            <person name="Matsuura K."/>
            <person name="Barry K."/>
            <person name="Labutti K."/>
            <person name="Kuo R."/>
            <person name="Ohm R.A."/>
            <person name="Bhattacharya S.S."/>
            <person name="Shirouzu T."/>
            <person name="Yoshinaga Y."/>
            <person name="Martin F.M."/>
            <person name="Grigoriev I.V."/>
            <person name="Hibbett D.S."/>
        </authorList>
    </citation>
    <scope>NUCLEOTIDE SEQUENCE [LARGE SCALE GENOMIC DNA]</scope>
    <source>
        <strain evidence="1 2">CBS 109695</strain>
    </source>
</reference>
<name>A0A167TTK5_9AGAM</name>
<evidence type="ECO:0000313" key="2">
    <source>
        <dbReference type="Proteomes" id="UP000076532"/>
    </source>
</evidence>
<sequence length="285" mass="30263">MSPTIPVVQIGSKKQLKPAIRLWSTKRRRYTSGRVMNWARTYWSSSFPSYASFSVTERRPPRRWPEHIWFLLLMDVTLTPVREALTTAATLALDKQSSLTAPVRLSLVHAAAAEGVRGLGLHHPRAETRVAPGRPTVRLRPTVRPLSLGLYRAAVPDISPSAASGAVSTAGVSAAGVSGSPCLAHEVQAAHASGVLCAARGEGEGEGVAAGEGESLGNHGRSGICVGDGRAWHPAQDGASRIVVQVAFGVVLTWTGSSSVCWSITYSALSPRYPLKHTSTTTLFP</sequence>
<organism evidence="1 2">
    <name type="scientific">Athelia psychrophila</name>
    <dbReference type="NCBI Taxonomy" id="1759441"/>
    <lineage>
        <taxon>Eukaryota</taxon>
        <taxon>Fungi</taxon>
        <taxon>Dikarya</taxon>
        <taxon>Basidiomycota</taxon>
        <taxon>Agaricomycotina</taxon>
        <taxon>Agaricomycetes</taxon>
        <taxon>Agaricomycetidae</taxon>
        <taxon>Atheliales</taxon>
        <taxon>Atheliaceae</taxon>
        <taxon>Athelia</taxon>
    </lineage>
</organism>
<proteinExistence type="predicted"/>
<dbReference type="EMBL" id="KV418115">
    <property type="protein sequence ID" value="KZP03269.1"/>
    <property type="molecule type" value="Genomic_DNA"/>
</dbReference>
<accession>A0A167TTK5</accession>
<dbReference type="Proteomes" id="UP000076532">
    <property type="component" value="Unassembled WGS sequence"/>
</dbReference>
<gene>
    <name evidence="1" type="ORF">FIBSPDRAFT_905143</name>
</gene>
<dbReference type="AlphaFoldDB" id="A0A167TTK5"/>